<dbReference type="GO" id="GO:0016758">
    <property type="term" value="F:hexosyltransferase activity"/>
    <property type="evidence" value="ECO:0007669"/>
    <property type="project" value="UniProtKB-ARBA"/>
</dbReference>
<dbReference type="Pfam" id="PF00535">
    <property type="entry name" value="Glycos_transf_2"/>
    <property type="match status" value="1"/>
</dbReference>
<dbReference type="InterPro" id="IPR029044">
    <property type="entry name" value="Nucleotide-diphossugar_trans"/>
</dbReference>
<comment type="caution">
    <text evidence="2">The sequence shown here is derived from an EMBL/GenBank/DDBJ whole genome shotgun (WGS) entry which is preliminary data.</text>
</comment>
<evidence type="ECO:0000313" key="2">
    <source>
        <dbReference type="EMBL" id="KKT90134.1"/>
    </source>
</evidence>
<dbReference type="PANTHER" id="PTHR22916">
    <property type="entry name" value="GLYCOSYLTRANSFERASE"/>
    <property type="match status" value="1"/>
</dbReference>
<organism evidence="2 3">
    <name type="scientific">Candidatus Jorgensenbacteria bacterium GW2011_GWA2_45_13</name>
    <dbReference type="NCBI Taxonomy" id="1618662"/>
    <lineage>
        <taxon>Bacteria</taxon>
        <taxon>Candidatus Joergenseniibacteriota</taxon>
    </lineage>
</organism>
<reference evidence="2 3" key="1">
    <citation type="journal article" date="2015" name="Nature">
        <title>rRNA introns, odd ribosomes, and small enigmatic genomes across a large radiation of phyla.</title>
        <authorList>
            <person name="Brown C.T."/>
            <person name="Hug L.A."/>
            <person name="Thomas B.C."/>
            <person name="Sharon I."/>
            <person name="Castelle C.J."/>
            <person name="Singh A."/>
            <person name="Wilkins M.J."/>
            <person name="Williams K.H."/>
            <person name="Banfield J.F."/>
        </authorList>
    </citation>
    <scope>NUCLEOTIDE SEQUENCE [LARGE SCALE GENOMIC DNA]</scope>
</reference>
<feature type="domain" description="Glycosyltransferase 2-like" evidence="1">
    <location>
        <begin position="70"/>
        <end position="193"/>
    </location>
</feature>
<dbReference type="SUPFAM" id="SSF53448">
    <property type="entry name" value="Nucleotide-diphospho-sugar transferases"/>
    <property type="match status" value="1"/>
</dbReference>
<evidence type="ECO:0000313" key="3">
    <source>
        <dbReference type="Proteomes" id="UP000033966"/>
    </source>
</evidence>
<dbReference type="PANTHER" id="PTHR22916:SF3">
    <property type="entry name" value="UDP-GLCNAC:BETAGAL BETA-1,3-N-ACETYLGLUCOSAMINYLTRANSFERASE-LIKE PROTEIN 1"/>
    <property type="match status" value="1"/>
</dbReference>
<dbReference type="EMBL" id="LCKF01000043">
    <property type="protein sequence ID" value="KKT90134.1"/>
    <property type="molecule type" value="Genomic_DNA"/>
</dbReference>
<dbReference type="Gene3D" id="3.90.550.10">
    <property type="entry name" value="Spore Coat Polysaccharide Biosynthesis Protein SpsA, Chain A"/>
    <property type="match status" value="1"/>
</dbReference>
<dbReference type="CDD" id="cd00761">
    <property type="entry name" value="Glyco_tranf_GTA_type"/>
    <property type="match status" value="1"/>
</dbReference>
<gene>
    <name evidence="2" type="ORF">UW92_C0043G0005</name>
</gene>
<accession>A0A0G1P1A0</accession>
<dbReference type="PATRIC" id="fig|1618662.3.peg.689"/>
<proteinExistence type="predicted"/>
<protein>
    <recommendedName>
        <fullName evidence="1">Glycosyltransferase 2-like domain-containing protein</fullName>
    </recommendedName>
</protein>
<name>A0A0G1P1A0_9BACT</name>
<dbReference type="Proteomes" id="UP000033966">
    <property type="component" value="Unassembled WGS sequence"/>
</dbReference>
<evidence type="ECO:0000259" key="1">
    <source>
        <dbReference type="Pfam" id="PF00535"/>
    </source>
</evidence>
<sequence>MHSRKPWLALNKLIQIYINRDEIFLALLCSLESLRLNCKQNEIFERARSLTEQFKIRFPDRLLEDRITVSVIMPTNRESLEIKEAVQSVLNQTFQDFELIVVNDGGPREIQNTVESFRSNKIRYFRLDHRAGPGAARNQGILEALGKYLAYLDDDDVYYPHHLETLVGLLKESQSKFGYTNMVKIIGSLNQGRFKPNRTDTVWDVPFDRGTMVSRAYMGTNTVLHEKGILEEIGLFNEKLFPGEDEDLWIRCAARYDFKHISQCTSEYRRKDDNSVRLHVLDCAFNGLLYRKYYAFSRGQIAFIKCFLAQNDEKQADALYQGIKKQYSHSFKTVFVVEQVIKIARHFNDKVFLKQLAHDYRHLSAGHSK</sequence>
<dbReference type="AlphaFoldDB" id="A0A0G1P1A0"/>
<dbReference type="InterPro" id="IPR001173">
    <property type="entry name" value="Glyco_trans_2-like"/>
</dbReference>